<evidence type="ECO:0000256" key="3">
    <source>
        <dbReference type="ARBA" id="ARBA00022723"/>
    </source>
</evidence>
<dbReference type="AlphaFoldDB" id="A0A3S4RGY4"/>
<evidence type="ECO:0000256" key="7">
    <source>
        <dbReference type="ARBA" id="ARBA00023291"/>
    </source>
</evidence>
<evidence type="ECO:0000256" key="2">
    <source>
        <dbReference type="ARBA" id="ARBA00022448"/>
    </source>
</evidence>
<name>A0A3S4RGY4_MYCCI</name>
<dbReference type="GO" id="GO:0051538">
    <property type="term" value="F:3 iron, 4 sulfur cluster binding"/>
    <property type="evidence" value="ECO:0007669"/>
    <property type="project" value="UniProtKB-KW"/>
</dbReference>
<keyword evidence="2" id="KW-0813">Transport</keyword>
<accession>A0A3S4RGY4</accession>
<evidence type="ECO:0000256" key="4">
    <source>
        <dbReference type="ARBA" id="ARBA00022982"/>
    </source>
</evidence>
<keyword evidence="5" id="KW-0408">Iron</keyword>
<dbReference type="SUPFAM" id="SSF54862">
    <property type="entry name" value="4Fe-4S ferredoxins"/>
    <property type="match status" value="1"/>
</dbReference>
<organism evidence="8 9">
    <name type="scientific">Mycolicibacterium chitae</name>
    <name type="common">Mycobacterium chitae</name>
    <dbReference type="NCBI Taxonomy" id="1792"/>
    <lineage>
        <taxon>Bacteria</taxon>
        <taxon>Bacillati</taxon>
        <taxon>Actinomycetota</taxon>
        <taxon>Actinomycetes</taxon>
        <taxon>Mycobacteriales</taxon>
        <taxon>Mycobacteriaceae</taxon>
        <taxon>Mycolicibacterium</taxon>
    </lineage>
</organism>
<evidence type="ECO:0000256" key="5">
    <source>
        <dbReference type="ARBA" id="ARBA00023004"/>
    </source>
</evidence>
<sequence>MSRDKRVVIDPHLCEGHALCLETAPSVFDLPEDDVATCVAQPSGDSWQLVYAAIDACPRGAISITVD</sequence>
<dbReference type="Pfam" id="PF13370">
    <property type="entry name" value="Fer4_13"/>
    <property type="match status" value="1"/>
</dbReference>
<protein>
    <submittedName>
        <fullName evidence="8">Ferredoxin</fullName>
    </submittedName>
</protein>
<dbReference type="InterPro" id="IPR051269">
    <property type="entry name" value="Fe-S_cluster_ET"/>
</dbReference>
<dbReference type="Gene3D" id="3.30.70.20">
    <property type="match status" value="1"/>
</dbReference>
<dbReference type="OrthoDB" id="9153979at2"/>
<dbReference type="PANTHER" id="PTHR36923:SF3">
    <property type="entry name" value="FERREDOXIN"/>
    <property type="match status" value="1"/>
</dbReference>
<proteinExistence type="predicted"/>
<dbReference type="RefSeq" id="WP_126335741.1">
    <property type="nucleotide sequence ID" value="NZ_AP022604.1"/>
</dbReference>
<keyword evidence="6" id="KW-0411">Iron-sulfur</keyword>
<keyword evidence="4" id="KW-0249">Electron transport</keyword>
<keyword evidence="3" id="KW-0479">Metal-binding</keyword>
<evidence type="ECO:0000313" key="8">
    <source>
        <dbReference type="EMBL" id="VEG50174.1"/>
    </source>
</evidence>
<reference evidence="8 9" key="1">
    <citation type="submission" date="2018-12" db="EMBL/GenBank/DDBJ databases">
        <authorList>
            <consortium name="Pathogen Informatics"/>
        </authorList>
    </citation>
    <scope>NUCLEOTIDE SEQUENCE [LARGE SCALE GENOMIC DNA]</scope>
    <source>
        <strain evidence="8 9">NCTC10485</strain>
    </source>
</reference>
<dbReference type="GO" id="GO:0046872">
    <property type="term" value="F:metal ion binding"/>
    <property type="evidence" value="ECO:0007669"/>
    <property type="project" value="UniProtKB-KW"/>
</dbReference>
<dbReference type="PANTHER" id="PTHR36923">
    <property type="entry name" value="FERREDOXIN"/>
    <property type="match status" value="1"/>
</dbReference>
<dbReference type="Proteomes" id="UP000282551">
    <property type="component" value="Chromosome"/>
</dbReference>
<keyword evidence="9" id="KW-1185">Reference proteome</keyword>
<gene>
    <name evidence="8" type="ORF">NCTC10485_04491</name>
</gene>
<dbReference type="EMBL" id="LR134355">
    <property type="protein sequence ID" value="VEG50174.1"/>
    <property type="molecule type" value="Genomic_DNA"/>
</dbReference>
<evidence type="ECO:0000256" key="6">
    <source>
        <dbReference type="ARBA" id="ARBA00023014"/>
    </source>
</evidence>
<evidence type="ECO:0000313" key="9">
    <source>
        <dbReference type="Proteomes" id="UP000282551"/>
    </source>
</evidence>
<keyword evidence="7" id="KW-0003">3Fe-4S</keyword>
<evidence type="ECO:0000256" key="1">
    <source>
        <dbReference type="ARBA" id="ARBA00001927"/>
    </source>
</evidence>
<comment type="cofactor">
    <cofactor evidence="1">
        <name>[3Fe-4S] cluster</name>
        <dbReference type="ChEBI" id="CHEBI:21137"/>
    </cofactor>
</comment>